<proteinExistence type="predicted"/>
<dbReference type="Pfam" id="PF05721">
    <property type="entry name" value="PhyH"/>
    <property type="match status" value="1"/>
</dbReference>
<keyword evidence="1" id="KW-0223">Dioxygenase</keyword>
<dbReference type="GO" id="GO:0016706">
    <property type="term" value="F:2-oxoglutarate-dependent dioxygenase activity"/>
    <property type="evidence" value="ECO:0007669"/>
    <property type="project" value="UniProtKB-ARBA"/>
</dbReference>
<dbReference type="Gene3D" id="2.60.120.620">
    <property type="entry name" value="q2cbj1_9rhob like domain"/>
    <property type="match status" value="1"/>
</dbReference>
<evidence type="ECO:0000313" key="1">
    <source>
        <dbReference type="EMBL" id="MYD91629.1"/>
    </source>
</evidence>
<dbReference type="AlphaFoldDB" id="A0A6B1DV85"/>
<sequence length="269" mass="29630">MTGQGGIDRMKSQLTRQQKEEFVENGFLHIPSAVPLNMVHAALRAINHSIGEVGKTGADPTRYRENSHCHELRHVPVLTDVFNRTAVRDLTEDLLGPDNMQPVEEVQIAPRFPLAPGVEASPIEGHLDAVGTGTNGAPTGSYLRNFTVIAVVYLVDVPAPYSGNFTVWPGSHIESRDFFRRVGHEVLTQGDPDIEDLTGEPAMLTGRAGDAFLCHHLIQHTGGPNLSPHVRHAVISRIKHRNVDELDLGGFTDMWREWEGITDLTVAYT</sequence>
<dbReference type="InterPro" id="IPR008775">
    <property type="entry name" value="Phytyl_CoA_dOase-like"/>
</dbReference>
<keyword evidence="1" id="KW-0560">Oxidoreductase</keyword>
<protein>
    <submittedName>
        <fullName evidence="1">Phytanoyl-CoA dioxygenase family protein</fullName>
    </submittedName>
</protein>
<dbReference type="SUPFAM" id="SSF51197">
    <property type="entry name" value="Clavaminate synthase-like"/>
    <property type="match status" value="1"/>
</dbReference>
<dbReference type="EMBL" id="VXPY01000104">
    <property type="protein sequence ID" value="MYD91629.1"/>
    <property type="molecule type" value="Genomic_DNA"/>
</dbReference>
<accession>A0A6B1DV85</accession>
<organism evidence="1">
    <name type="scientific">Caldilineaceae bacterium SB0662_bin_9</name>
    <dbReference type="NCBI Taxonomy" id="2605258"/>
    <lineage>
        <taxon>Bacteria</taxon>
        <taxon>Bacillati</taxon>
        <taxon>Chloroflexota</taxon>
        <taxon>Caldilineae</taxon>
        <taxon>Caldilineales</taxon>
        <taxon>Caldilineaceae</taxon>
    </lineage>
</organism>
<gene>
    <name evidence="1" type="ORF">F4Y08_15075</name>
</gene>
<name>A0A6B1DV85_9CHLR</name>
<reference evidence="1" key="1">
    <citation type="submission" date="2019-09" db="EMBL/GenBank/DDBJ databases">
        <title>Characterisation of the sponge microbiome using genome-centric metagenomics.</title>
        <authorList>
            <person name="Engelberts J.P."/>
            <person name="Robbins S.J."/>
            <person name="De Goeij J.M."/>
            <person name="Aranda M."/>
            <person name="Bell S.C."/>
            <person name="Webster N.S."/>
        </authorList>
    </citation>
    <scope>NUCLEOTIDE SEQUENCE</scope>
    <source>
        <strain evidence="1">SB0662_bin_9</strain>
    </source>
</reference>
<comment type="caution">
    <text evidence="1">The sequence shown here is derived from an EMBL/GenBank/DDBJ whole genome shotgun (WGS) entry which is preliminary data.</text>
</comment>